<evidence type="ECO:0000313" key="13">
    <source>
        <dbReference type="EMBL" id="RNA36541.1"/>
    </source>
</evidence>
<evidence type="ECO:0000256" key="11">
    <source>
        <dbReference type="PROSITE-ProRule" id="PRU01240"/>
    </source>
</evidence>
<dbReference type="GO" id="GO:0000139">
    <property type="term" value="C:Golgi membrane"/>
    <property type="evidence" value="ECO:0007669"/>
    <property type="project" value="TreeGrafter"/>
</dbReference>
<dbReference type="PANTHER" id="PTHR42884">
    <property type="entry name" value="PROPROTEIN CONVERTASE SUBTILISIN/KEXIN-RELATED"/>
    <property type="match status" value="1"/>
</dbReference>
<dbReference type="InterPro" id="IPR002884">
    <property type="entry name" value="P_dom"/>
</dbReference>
<dbReference type="SUPFAM" id="SSF52743">
    <property type="entry name" value="Subtilisin-like"/>
    <property type="match status" value="1"/>
</dbReference>
<dbReference type="GO" id="GO:0005802">
    <property type="term" value="C:trans-Golgi network"/>
    <property type="evidence" value="ECO:0007669"/>
    <property type="project" value="TreeGrafter"/>
</dbReference>
<dbReference type="PROSITE" id="PS00138">
    <property type="entry name" value="SUBTILASE_SER"/>
    <property type="match status" value="1"/>
</dbReference>
<dbReference type="FunFam" id="2.60.120.260:FF:000006">
    <property type="entry name" value="Proprotein convertase subtilisin/kexin type 5"/>
    <property type="match status" value="1"/>
</dbReference>
<keyword evidence="9" id="KW-0325">Glycoprotein</keyword>
<dbReference type="InterPro" id="IPR022398">
    <property type="entry name" value="Peptidase_S8_His-AS"/>
</dbReference>
<dbReference type="SUPFAM" id="SSF49785">
    <property type="entry name" value="Galactose-binding domain-like"/>
    <property type="match status" value="1"/>
</dbReference>
<evidence type="ECO:0000256" key="9">
    <source>
        <dbReference type="ARBA" id="ARBA00023180"/>
    </source>
</evidence>
<dbReference type="Pfam" id="PF00082">
    <property type="entry name" value="Peptidase_S8"/>
    <property type="match status" value="1"/>
</dbReference>
<name>A0A3M7SL59_BRAPC</name>
<dbReference type="Proteomes" id="UP000276133">
    <property type="component" value="Unassembled WGS sequence"/>
</dbReference>
<dbReference type="STRING" id="10195.A0A3M7SL59"/>
<keyword evidence="8" id="KW-1015">Disulfide bond</keyword>
<comment type="caution">
    <text evidence="13">The sequence shown here is derived from an EMBL/GenBank/DDBJ whole genome shotgun (WGS) entry which is preliminary data.</text>
</comment>
<dbReference type="GO" id="GO:0016485">
    <property type="term" value="P:protein processing"/>
    <property type="evidence" value="ECO:0007669"/>
    <property type="project" value="TreeGrafter"/>
</dbReference>
<keyword evidence="3" id="KW-0165">Cleavage on pair of basic residues</keyword>
<dbReference type="InterPro" id="IPR015500">
    <property type="entry name" value="Peptidase_S8_subtilisin-rel"/>
</dbReference>
<evidence type="ECO:0000256" key="2">
    <source>
        <dbReference type="ARBA" id="ARBA00022670"/>
    </source>
</evidence>
<dbReference type="InterPro" id="IPR000209">
    <property type="entry name" value="Peptidase_S8/S53_dom"/>
</dbReference>
<dbReference type="GO" id="GO:0004252">
    <property type="term" value="F:serine-type endopeptidase activity"/>
    <property type="evidence" value="ECO:0007669"/>
    <property type="project" value="UniProtKB-UniRule"/>
</dbReference>
<dbReference type="InterPro" id="IPR023827">
    <property type="entry name" value="Peptidase_S8_Asp-AS"/>
</dbReference>
<feature type="domain" description="P/Homo B" evidence="12">
    <location>
        <begin position="379"/>
        <end position="519"/>
    </location>
</feature>
<keyword evidence="4" id="KW-0732">Signal</keyword>
<evidence type="ECO:0000256" key="8">
    <source>
        <dbReference type="ARBA" id="ARBA00023157"/>
    </source>
</evidence>
<dbReference type="PANTHER" id="PTHR42884:SF23">
    <property type="entry name" value="FURIN-LIKE PROTEASE 2"/>
    <property type="match status" value="1"/>
</dbReference>
<dbReference type="InterPro" id="IPR036852">
    <property type="entry name" value="Peptidase_S8/S53_dom_sf"/>
</dbReference>
<evidence type="ECO:0000256" key="4">
    <source>
        <dbReference type="ARBA" id="ARBA00022729"/>
    </source>
</evidence>
<dbReference type="PROSITE" id="PS00137">
    <property type="entry name" value="SUBTILASE_HIS"/>
    <property type="match status" value="1"/>
</dbReference>
<dbReference type="Pfam" id="PF01483">
    <property type="entry name" value="P_proprotein"/>
    <property type="match status" value="1"/>
</dbReference>
<dbReference type="InterPro" id="IPR008979">
    <property type="entry name" value="Galactose-bd-like_sf"/>
</dbReference>
<dbReference type="InterPro" id="IPR023828">
    <property type="entry name" value="Peptidase_S8_Ser-AS"/>
</dbReference>
<sequence>MIKNEILKDSLDKNLESEIYAKRNRQKQFNNEIIFNDENYDKQWYLINDGKMNLSRVHDINLKEGWIKGFSGKNVSIVVIDDGLDHEHPDFKGKYRADLSYDLNDENDPNHDPMPATFDNQNNHGTKCAGVAAAIGNNSVCGVGVAFNAQIGAIRVLDGAITDLIEARALSYMSKFVDIKRGPRDDGAHMEYPGYFVNLALEDGIKNGRNGKGTLYVWASGNGGGNDDDCSCDGYASHWNIISIGSINHKGLTPYFMEFCPSTMAVVYSGGQNNINGDEDDPGVRVVASDVRGKCTTTFQGTSSAAPLAAGAFALVLEANPRLTYRDVMHLITKTARIPNLEDISGWIVNGGRFHVNEKYGFGVLDVALMIQEAQNWNYVAERMKCEVEYMGDFNLRVLLNLSQLKPGSKIAIKISAQSCITLDKLEHVVANISFEYSLRGNVKLTLISPHGTPSEILSFRKNDKSKKGIRNFPFMTLFNWGENPRGTWKLIIETKNDSSNSIGRLQHFSLILYGTKQTYKRFMQQRYKDFKHMAFFPDKITIQKIYERELIQSREIKISHKNLNQAVAFCWSYVSVSDLRYAFIKIPPSLLSKDVKFTIY</sequence>
<dbReference type="PRINTS" id="PR00723">
    <property type="entry name" value="SUBTILISIN"/>
</dbReference>
<dbReference type="Gene3D" id="2.60.120.260">
    <property type="entry name" value="Galactose-binding domain-like"/>
    <property type="match status" value="1"/>
</dbReference>
<dbReference type="Gene3D" id="3.40.50.200">
    <property type="entry name" value="Peptidase S8/S53 domain"/>
    <property type="match status" value="1"/>
</dbReference>
<feature type="active site" description="Charge relay system" evidence="10 11">
    <location>
        <position position="124"/>
    </location>
</feature>
<keyword evidence="14" id="KW-1185">Reference proteome</keyword>
<dbReference type="FunFam" id="3.40.50.200:FF:000021">
    <property type="entry name" value="Proprotein convertase subtilisin/kexin type 5a"/>
    <property type="match status" value="1"/>
</dbReference>
<gene>
    <name evidence="13" type="ORF">BpHYR1_041375</name>
</gene>
<feature type="active site" description="Charge relay system" evidence="10 11">
    <location>
        <position position="81"/>
    </location>
</feature>
<evidence type="ECO:0000256" key="7">
    <source>
        <dbReference type="ARBA" id="ARBA00023145"/>
    </source>
</evidence>
<reference evidence="13 14" key="1">
    <citation type="journal article" date="2018" name="Sci. Rep.">
        <title>Genomic signatures of local adaptation to the degree of environmental predictability in rotifers.</title>
        <authorList>
            <person name="Franch-Gras L."/>
            <person name="Hahn C."/>
            <person name="Garcia-Roger E.M."/>
            <person name="Carmona M.J."/>
            <person name="Serra M."/>
            <person name="Gomez A."/>
        </authorList>
    </citation>
    <scope>NUCLEOTIDE SEQUENCE [LARGE SCALE GENOMIC DNA]</scope>
    <source>
        <strain evidence="13">HYR1</strain>
    </source>
</reference>
<keyword evidence="7" id="KW-0865">Zymogen</keyword>
<protein>
    <submittedName>
        <fullName evidence="13">PC3-like endoprotease variant B</fullName>
    </submittedName>
</protein>
<dbReference type="InterPro" id="IPR034182">
    <property type="entry name" value="Kexin/furin"/>
</dbReference>
<dbReference type="EMBL" id="REGN01001171">
    <property type="protein sequence ID" value="RNA36541.1"/>
    <property type="molecule type" value="Genomic_DNA"/>
</dbReference>
<evidence type="ECO:0000256" key="10">
    <source>
        <dbReference type="PIRSR" id="PIRSR615500-1"/>
    </source>
</evidence>
<evidence type="ECO:0000256" key="1">
    <source>
        <dbReference type="ARBA" id="ARBA00005325"/>
    </source>
</evidence>
<proteinExistence type="inferred from homology"/>
<keyword evidence="5 11" id="KW-0378">Hydrolase</keyword>
<evidence type="ECO:0000256" key="5">
    <source>
        <dbReference type="ARBA" id="ARBA00022801"/>
    </source>
</evidence>
<dbReference type="PROSITE" id="PS51829">
    <property type="entry name" value="P_HOMO_B"/>
    <property type="match status" value="1"/>
</dbReference>
<evidence type="ECO:0000256" key="6">
    <source>
        <dbReference type="ARBA" id="ARBA00022825"/>
    </source>
</evidence>
<comment type="similarity">
    <text evidence="1">Belongs to the peptidase S8 family. Furin subfamily.</text>
</comment>
<dbReference type="OrthoDB" id="300641at2759"/>
<dbReference type="PROSITE" id="PS00136">
    <property type="entry name" value="SUBTILASE_ASP"/>
    <property type="match status" value="1"/>
</dbReference>
<evidence type="ECO:0000256" key="3">
    <source>
        <dbReference type="ARBA" id="ARBA00022685"/>
    </source>
</evidence>
<keyword evidence="2 11" id="KW-0645">Protease</keyword>
<organism evidence="13 14">
    <name type="scientific">Brachionus plicatilis</name>
    <name type="common">Marine rotifer</name>
    <name type="synonym">Brachionus muelleri</name>
    <dbReference type="NCBI Taxonomy" id="10195"/>
    <lineage>
        <taxon>Eukaryota</taxon>
        <taxon>Metazoa</taxon>
        <taxon>Spiralia</taxon>
        <taxon>Gnathifera</taxon>
        <taxon>Rotifera</taxon>
        <taxon>Eurotatoria</taxon>
        <taxon>Monogononta</taxon>
        <taxon>Pseudotrocha</taxon>
        <taxon>Ploima</taxon>
        <taxon>Brachionidae</taxon>
        <taxon>Brachionus</taxon>
    </lineage>
</organism>
<dbReference type="CDD" id="cd04059">
    <property type="entry name" value="Peptidases_S8_Protein_convertases_Kexins_Furin-like"/>
    <property type="match status" value="1"/>
</dbReference>
<keyword evidence="6 11" id="KW-0720">Serine protease</keyword>
<feature type="active site" description="Charge relay system" evidence="10 11">
    <location>
        <position position="303"/>
    </location>
</feature>
<accession>A0A3M7SL59</accession>
<dbReference type="PROSITE" id="PS51892">
    <property type="entry name" value="SUBTILASE"/>
    <property type="match status" value="1"/>
</dbReference>
<evidence type="ECO:0000259" key="12">
    <source>
        <dbReference type="PROSITE" id="PS51829"/>
    </source>
</evidence>
<evidence type="ECO:0000313" key="14">
    <source>
        <dbReference type="Proteomes" id="UP000276133"/>
    </source>
</evidence>
<dbReference type="AlphaFoldDB" id="A0A3M7SL59"/>